<gene>
    <name evidence="1" type="ORF">DRP44_00905</name>
</gene>
<dbReference type="EMBL" id="QNBC01000006">
    <property type="protein sequence ID" value="RKX67923.1"/>
    <property type="molecule type" value="Genomic_DNA"/>
</dbReference>
<accession>A0A660SB83</accession>
<organism evidence="1 2">
    <name type="scientific">candidate division TA06 bacterium</name>
    <dbReference type="NCBI Taxonomy" id="2250710"/>
    <lineage>
        <taxon>Bacteria</taxon>
        <taxon>Bacteria division TA06</taxon>
    </lineage>
</organism>
<protein>
    <recommendedName>
        <fullName evidence="3">NIF system FeS cluster assembly NifU N-terminal domain-containing protein</fullName>
    </recommendedName>
</protein>
<evidence type="ECO:0000313" key="1">
    <source>
        <dbReference type="EMBL" id="RKX67923.1"/>
    </source>
</evidence>
<sequence length="128" mass="14239">MDSLIRNYFMKKIKKENFGQIKNADIESHGSICNNASGDIVSIFANIKDGKLSEIKMECGPCDPTAIVATNIAVDILENRDLEEILSDEKSIIADFERILGGKSKAGTEHFKKIIDQLQVLIKDKVKN</sequence>
<reference evidence="1 2" key="1">
    <citation type="submission" date="2018-06" db="EMBL/GenBank/DDBJ databases">
        <title>Extensive metabolic versatility and redundancy in microbially diverse, dynamic hydrothermal sediments.</title>
        <authorList>
            <person name="Dombrowski N."/>
            <person name="Teske A."/>
            <person name="Baker B.J."/>
        </authorList>
    </citation>
    <scope>NUCLEOTIDE SEQUENCE [LARGE SCALE GENOMIC DNA]</scope>
    <source>
        <strain evidence="1">B35_G9</strain>
    </source>
</reference>
<proteinExistence type="predicted"/>
<dbReference type="Gene3D" id="3.90.1010.10">
    <property type="match status" value="1"/>
</dbReference>
<evidence type="ECO:0008006" key="3">
    <source>
        <dbReference type="Google" id="ProtNLM"/>
    </source>
</evidence>
<evidence type="ECO:0000313" key="2">
    <source>
        <dbReference type="Proteomes" id="UP000282321"/>
    </source>
</evidence>
<comment type="caution">
    <text evidence="1">The sequence shown here is derived from an EMBL/GenBank/DDBJ whole genome shotgun (WGS) entry which is preliminary data.</text>
</comment>
<dbReference type="SUPFAM" id="SSF82649">
    <property type="entry name" value="SufE/NifU"/>
    <property type="match status" value="1"/>
</dbReference>
<name>A0A660SB83_UNCT6</name>
<dbReference type="AlphaFoldDB" id="A0A660SB83"/>
<dbReference type="Proteomes" id="UP000282321">
    <property type="component" value="Unassembled WGS sequence"/>
</dbReference>